<feature type="region of interest" description="Disordered" evidence="1">
    <location>
        <begin position="80"/>
        <end position="131"/>
    </location>
</feature>
<feature type="compositionally biased region" description="Basic and acidic residues" evidence="1">
    <location>
        <begin position="93"/>
        <end position="104"/>
    </location>
</feature>
<accession>A0A1B6F166</accession>
<sequence>KTKKLLWDSMLEVYEKEAPGDCKELDVSELDEWGKKTQGMETFQVLPIVIQTKPEMIRALPGWLEEDPLEESEKMEVGCRKKRKKPAIKNSTKMKDVIKLPEKTTRKRKRKQEKNTSIKNKSTKHSLDKTTVNDPTEIKNVQKYSENIDSSECRCNLQLRHSNTIENTVVRSDGRVFRCKLLFRVCECSKSDERF</sequence>
<protein>
    <submittedName>
        <fullName evidence="2">Uncharacterized protein</fullName>
    </submittedName>
</protein>
<dbReference type="AlphaFoldDB" id="A0A1B6F166"/>
<reference evidence="2" key="1">
    <citation type="submission" date="2015-11" db="EMBL/GenBank/DDBJ databases">
        <title>De novo transcriptome assembly of four potential Pierce s Disease insect vectors from Arizona vineyards.</title>
        <authorList>
            <person name="Tassone E.E."/>
        </authorList>
    </citation>
    <scope>NUCLEOTIDE SEQUENCE</scope>
</reference>
<evidence type="ECO:0000256" key="1">
    <source>
        <dbReference type="SAM" id="MobiDB-lite"/>
    </source>
</evidence>
<feature type="non-terminal residue" evidence="2">
    <location>
        <position position="1"/>
    </location>
</feature>
<proteinExistence type="predicted"/>
<evidence type="ECO:0000313" key="2">
    <source>
        <dbReference type="EMBL" id="JAS43908.1"/>
    </source>
</evidence>
<dbReference type="EMBL" id="GECZ01025861">
    <property type="protein sequence ID" value="JAS43908.1"/>
    <property type="molecule type" value="Transcribed_RNA"/>
</dbReference>
<gene>
    <name evidence="2" type="ORF">g.17548</name>
</gene>
<name>A0A1B6F166_9HEMI</name>
<organism evidence="2">
    <name type="scientific">Cuerna arida</name>
    <dbReference type="NCBI Taxonomy" id="1464854"/>
    <lineage>
        <taxon>Eukaryota</taxon>
        <taxon>Metazoa</taxon>
        <taxon>Ecdysozoa</taxon>
        <taxon>Arthropoda</taxon>
        <taxon>Hexapoda</taxon>
        <taxon>Insecta</taxon>
        <taxon>Pterygota</taxon>
        <taxon>Neoptera</taxon>
        <taxon>Paraneoptera</taxon>
        <taxon>Hemiptera</taxon>
        <taxon>Auchenorrhyncha</taxon>
        <taxon>Membracoidea</taxon>
        <taxon>Cicadellidae</taxon>
        <taxon>Cicadellinae</taxon>
        <taxon>Proconiini</taxon>
        <taxon>Cuerna</taxon>
    </lineage>
</organism>